<keyword evidence="2" id="KW-1185">Reference proteome</keyword>
<reference evidence="1" key="1">
    <citation type="submission" date="2022-03" db="EMBL/GenBank/DDBJ databases">
        <authorList>
            <person name="Lindestad O."/>
        </authorList>
    </citation>
    <scope>NUCLEOTIDE SEQUENCE</scope>
</reference>
<evidence type="ECO:0000313" key="2">
    <source>
        <dbReference type="Proteomes" id="UP000838756"/>
    </source>
</evidence>
<accession>A0A8S4RBP8</accession>
<proteinExistence type="predicted"/>
<organism evidence="1 2">
    <name type="scientific">Pararge aegeria aegeria</name>
    <dbReference type="NCBI Taxonomy" id="348720"/>
    <lineage>
        <taxon>Eukaryota</taxon>
        <taxon>Metazoa</taxon>
        <taxon>Ecdysozoa</taxon>
        <taxon>Arthropoda</taxon>
        <taxon>Hexapoda</taxon>
        <taxon>Insecta</taxon>
        <taxon>Pterygota</taxon>
        <taxon>Neoptera</taxon>
        <taxon>Endopterygota</taxon>
        <taxon>Lepidoptera</taxon>
        <taxon>Glossata</taxon>
        <taxon>Ditrysia</taxon>
        <taxon>Papilionoidea</taxon>
        <taxon>Nymphalidae</taxon>
        <taxon>Satyrinae</taxon>
        <taxon>Satyrini</taxon>
        <taxon>Parargina</taxon>
        <taxon>Pararge</taxon>
    </lineage>
</organism>
<name>A0A8S4RBP8_9NEOP</name>
<dbReference type="Proteomes" id="UP000838756">
    <property type="component" value="Unassembled WGS sequence"/>
</dbReference>
<gene>
    <name evidence="1" type="primary">jg12420</name>
    <name evidence="1" type="ORF">PAEG_LOCUS11089</name>
</gene>
<sequence>MARSWAPDSNEDKRFTVWNMGRYSLTISHNETSQTIEGQWNLQNIAISTTRRMVWITFPYEEKAWVHQKGIRLRV</sequence>
<dbReference type="AlphaFoldDB" id="A0A8S4RBP8"/>
<evidence type="ECO:0000313" key="1">
    <source>
        <dbReference type="EMBL" id="CAH2232917.1"/>
    </source>
</evidence>
<protein>
    <submittedName>
        <fullName evidence="1">Jg12420 protein</fullName>
    </submittedName>
</protein>
<comment type="caution">
    <text evidence="1">The sequence shown here is derived from an EMBL/GenBank/DDBJ whole genome shotgun (WGS) entry which is preliminary data.</text>
</comment>
<dbReference type="EMBL" id="CAKXAJ010024925">
    <property type="protein sequence ID" value="CAH2232917.1"/>
    <property type="molecule type" value="Genomic_DNA"/>
</dbReference>